<dbReference type="Pfam" id="PF04102">
    <property type="entry name" value="SlyX"/>
    <property type="match status" value="1"/>
</dbReference>
<gene>
    <name evidence="2" type="ORF">FHS27_004200</name>
</gene>
<evidence type="ECO:0000313" key="2">
    <source>
        <dbReference type="EMBL" id="MBB3208372.1"/>
    </source>
</evidence>
<dbReference type="EMBL" id="JACHXU010000015">
    <property type="protein sequence ID" value="MBB3208372.1"/>
    <property type="molecule type" value="Genomic_DNA"/>
</dbReference>
<evidence type="ECO:0000256" key="1">
    <source>
        <dbReference type="SAM" id="Coils"/>
    </source>
</evidence>
<reference evidence="2 3" key="1">
    <citation type="submission" date="2020-08" db="EMBL/GenBank/DDBJ databases">
        <title>Genomic Encyclopedia of Type Strains, Phase III (KMG-III): the genomes of soil and plant-associated and newly described type strains.</title>
        <authorList>
            <person name="Whitman W."/>
        </authorList>
    </citation>
    <scope>NUCLEOTIDE SEQUENCE [LARGE SCALE GENOMIC DNA]</scope>
    <source>
        <strain evidence="2 3">CECT 8075</strain>
    </source>
</reference>
<keyword evidence="1" id="KW-0175">Coiled coil</keyword>
<name>A0A7W5H6B6_9BACT</name>
<sequence>MSDTLNERITQLEIQLAHTQRTCDQLNEVVTKLSLDAQTRDRMLQRLMDQVKDFKNKLDDGGGSLEDEKPPHY</sequence>
<dbReference type="PANTHER" id="PTHR36508">
    <property type="entry name" value="PROTEIN SLYX"/>
    <property type="match status" value="1"/>
</dbReference>
<evidence type="ECO:0000313" key="3">
    <source>
        <dbReference type="Proteomes" id="UP000536179"/>
    </source>
</evidence>
<organism evidence="2 3">
    <name type="scientific">Aporhodopirellula rubra</name>
    <dbReference type="NCBI Taxonomy" id="980271"/>
    <lineage>
        <taxon>Bacteria</taxon>
        <taxon>Pseudomonadati</taxon>
        <taxon>Planctomycetota</taxon>
        <taxon>Planctomycetia</taxon>
        <taxon>Pirellulales</taxon>
        <taxon>Pirellulaceae</taxon>
        <taxon>Aporhodopirellula</taxon>
    </lineage>
</organism>
<dbReference type="PANTHER" id="PTHR36508:SF1">
    <property type="entry name" value="PROTEIN SLYX"/>
    <property type="match status" value="1"/>
</dbReference>
<feature type="coiled-coil region" evidence="1">
    <location>
        <begin position="2"/>
        <end position="29"/>
    </location>
</feature>
<dbReference type="RefSeq" id="WP_184306575.1">
    <property type="nucleotide sequence ID" value="NZ_JACHXU010000015.1"/>
</dbReference>
<dbReference type="AlphaFoldDB" id="A0A7W5H6B6"/>
<keyword evidence="3" id="KW-1185">Reference proteome</keyword>
<comment type="caution">
    <text evidence="2">The sequence shown here is derived from an EMBL/GenBank/DDBJ whole genome shotgun (WGS) entry which is preliminary data.</text>
</comment>
<accession>A0A7W5H6B6</accession>
<dbReference type="Proteomes" id="UP000536179">
    <property type="component" value="Unassembled WGS sequence"/>
</dbReference>
<dbReference type="InterPro" id="IPR007236">
    <property type="entry name" value="SlyX"/>
</dbReference>
<protein>
    <submittedName>
        <fullName evidence="2">SlyX protein</fullName>
    </submittedName>
</protein>
<proteinExistence type="predicted"/>